<evidence type="ECO:0000313" key="2">
    <source>
        <dbReference type="Proteomes" id="UP000004947"/>
    </source>
</evidence>
<keyword evidence="2" id="KW-1185">Reference proteome</keyword>
<dbReference type="EMBL" id="ABCK01000024">
    <property type="protein sequence ID" value="EDM25786.1"/>
    <property type="molecule type" value="Genomic_DNA"/>
</dbReference>
<dbReference type="Proteomes" id="UP000004947">
    <property type="component" value="Unassembled WGS sequence"/>
</dbReference>
<sequence>MDKENNYNEVTLDTLRNLFSVKESIKSKKKKRVFR</sequence>
<organism evidence="1 2">
    <name type="scientific">Lentisphaera araneosa HTCC2155</name>
    <dbReference type="NCBI Taxonomy" id="313628"/>
    <lineage>
        <taxon>Bacteria</taxon>
        <taxon>Pseudomonadati</taxon>
        <taxon>Lentisphaerota</taxon>
        <taxon>Lentisphaeria</taxon>
        <taxon>Lentisphaerales</taxon>
        <taxon>Lentisphaeraceae</taxon>
        <taxon>Lentisphaera</taxon>
    </lineage>
</organism>
<name>A6DRH6_9BACT</name>
<reference evidence="1 2" key="1">
    <citation type="journal article" date="2010" name="J. Bacteriol.">
        <title>Genome sequence of Lentisphaera araneosa HTCC2155T, the type species of the order Lentisphaerales in the phylum Lentisphaerae.</title>
        <authorList>
            <person name="Thrash J.C."/>
            <person name="Cho J.C."/>
            <person name="Vergin K.L."/>
            <person name="Morris R.M."/>
            <person name="Giovannoni S.J."/>
        </authorList>
    </citation>
    <scope>NUCLEOTIDE SEQUENCE [LARGE SCALE GENOMIC DNA]</scope>
    <source>
        <strain evidence="1 2">HTCC2155</strain>
    </source>
</reference>
<proteinExistence type="predicted"/>
<evidence type="ECO:0000313" key="1">
    <source>
        <dbReference type="EMBL" id="EDM25786.1"/>
    </source>
</evidence>
<gene>
    <name evidence="1" type="ORF">LNTAR_15257</name>
</gene>
<dbReference type="AlphaFoldDB" id="A6DRH6"/>
<protein>
    <submittedName>
        <fullName evidence="1">Uncharacterized protein</fullName>
    </submittedName>
</protein>
<accession>A6DRH6</accession>
<comment type="caution">
    <text evidence="1">The sequence shown here is derived from an EMBL/GenBank/DDBJ whole genome shotgun (WGS) entry which is preliminary data.</text>
</comment>